<reference evidence="2 3" key="1">
    <citation type="journal article" date="2023" name="Life. Sci Alliance">
        <title>Evolutionary insights into 3D genome organization and epigenetic landscape of Vigna mungo.</title>
        <authorList>
            <person name="Junaid A."/>
            <person name="Singh B."/>
            <person name="Bhatia S."/>
        </authorList>
    </citation>
    <scope>NUCLEOTIDE SEQUENCE [LARGE SCALE GENOMIC DNA]</scope>
    <source>
        <strain evidence="2">Urdbean</strain>
    </source>
</reference>
<feature type="compositionally biased region" description="Basic and acidic residues" evidence="1">
    <location>
        <begin position="163"/>
        <end position="172"/>
    </location>
</feature>
<keyword evidence="3" id="KW-1185">Reference proteome</keyword>
<dbReference type="AlphaFoldDB" id="A0AAQ3NKY6"/>
<feature type="compositionally biased region" description="Basic and acidic residues" evidence="1">
    <location>
        <begin position="110"/>
        <end position="120"/>
    </location>
</feature>
<feature type="compositionally biased region" description="Pro residues" evidence="1">
    <location>
        <begin position="138"/>
        <end position="148"/>
    </location>
</feature>
<feature type="compositionally biased region" description="Basic and acidic residues" evidence="1">
    <location>
        <begin position="81"/>
        <end position="96"/>
    </location>
</feature>
<evidence type="ECO:0000313" key="3">
    <source>
        <dbReference type="Proteomes" id="UP001374535"/>
    </source>
</evidence>
<dbReference type="EMBL" id="CP144696">
    <property type="protein sequence ID" value="WVZ10795.1"/>
    <property type="molecule type" value="Genomic_DNA"/>
</dbReference>
<feature type="region of interest" description="Disordered" evidence="1">
    <location>
        <begin position="1"/>
        <end position="21"/>
    </location>
</feature>
<name>A0AAQ3NKY6_VIGMU</name>
<dbReference type="Proteomes" id="UP001374535">
    <property type="component" value="Chromosome 5"/>
</dbReference>
<organism evidence="2 3">
    <name type="scientific">Vigna mungo</name>
    <name type="common">Black gram</name>
    <name type="synonym">Phaseolus mungo</name>
    <dbReference type="NCBI Taxonomy" id="3915"/>
    <lineage>
        <taxon>Eukaryota</taxon>
        <taxon>Viridiplantae</taxon>
        <taxon>Streptophyta</taxon>
        <taxon>Embryophyta</taxon>
        <taxon>Tracheophyta</taxon>
        <taxon>Spermatophyta</taxon>
        <taxon>Magnoliopsida</taxon>
        <taxon>eudicotyledons</taxon>
        <taxon>Gunneridae</taxon>
        <taxon>Pentapetalae</taxon>
        <taxon>rosids</taxon>
        <taxon>fabids</taxon>
        <taxon>Fabales</taxon>
        <taxon>Fabaceae</taxon>
        <taxon>Papilionoideae</taxon>
        <taxon>50 kb inversion clade</taxon>
        <taxon>NPAAA clade</taxon>
        <taxon>indigoferoid/millettioid clade</taxon>
        <taxon>Phaseoleae</taxon>
        <taxon>Vigna</taxon>
    </lineage>
</organism>
<evidence type="ECO:0000313" key="2">
    <source>
        <dbReference type="EMBL" id="WVZ10795.1"/>
    </source>
</evidence>
<feature type="region of interest" description="Disordered" evidence="1">
    <location>
        <begin position="81"/>
        <end position="172"/>
    </location>
</feature>
<protein>
    <submittedName>
        <fullName evidence="2">Uncharacterized protein</fullName>
    </submittedName>
</protein>
<proteinExistence type="predicted"/>
<sequence length="172" mass="20388">MEYYGNKNSRFFPKQNPDPKTQCVKTRTKLLKENSQIRRTRSETPICNNRFQNLQNSQTLLRNANQECIPFCYHRRMLQKRELSRSRSPRERRRTELLALLDAGTNLPAERPEKRGEERNLLSCETQTPTETRKTKPPLLPYKNPNPKPENETKNNASLSLQPERHQKQEKE</sequence>
<evidence type="ECO:0000256" key="1">
    <source>
        <dbReference type="SAM" id="MobiDB-lite"/>
    </source>
</evidence>
<gene>
    <name evidence="2" type="ORF">V8G54_015325</name>
</gene>
<accession>A0AAQ3NKY6</accession>